<evidence type="ECO:0000313" key="4">
    <source>
        <dbReference type="EMBL" id="MFC3526546.1"/>
    </source>
</evidence>
<dbReference type="Pfam" id="PF13505">
    <property type="entry name" value="OMP_b-brl"/>
    <property type="match status" value="1"/>
</dbReference>
<evidence type="ECO:0000256" key="1">
    <source>
        <dbReference type="ARBA" id="ARBA00022729"/>
    </source>
</evidence>
<feature type="chain" id="PRO_5047538910" evidence="2">
    <location>
        <begin position="21"/>
        <end position="221"/>
    </location>
</feature>
<feature type="domain" description="Outer membrane protein beta-barrel" evidence="3">
    <location>
        <begin position="6"/>
        <end position="221"/>
    </location>
</feature>
<gene>
    <name evidence="4" type="ORF">ACFOMH_00060</name>
</gene>
<dbReference type="Gene3D" id="2.40.160.20">
    <property type="match status" value="1"/>
</dbReference>
<comment type="caution">
    <text evidence="4">The sequence shown here is derived from an EMBL/GenBank/DDBJ whole genome shotgun (WGS) entry which is preliminary data.</text>
</comment>
<name>A0ABV7R2S7_9RHOB</name>
<keyword evidence="1 2" id="KW-0732">Signal</keyword>
<sequence>MKNLAILTFATLISAQGAAAADGFYLKGSISNSNIGHEIERNTGGTTLPVPDVGGVSRTEIDDLGVGIGIGYQRALGVGDMFWGAELFYNVETGESRNINGVLSTKIDHKATYGARALLGTKINEKVAVYGHAGVARVEFDVRNTYTFAPPVRDKSFEETGFIFGFGAEYALTDRVAVFADYSRITDIDFGGIPEVAGGTNRSNPNKLDFDKISIGAKFTF</sequence>
<protein>
    <submittedName>
        <fullName evidence="4">Outer membrane protein</fullName>
    </submittedName>
</protein>
<feature type="signal peptide" evidence="2">
    <location>
        <begin position="1"/>
        <end position="20"/>
    </location>
</feature>
<proteinExistence type="predicted"/>
<evidence type="ECO:0000259" key="3">
    <source>
        <dbReference type="Pfam" id="PF13505"/>
    </source>
</evidence>
<dbReference type="EMBL" id="JBHRXJ010000001">
    <property type="protein sequence ID" value="MFC3526546.1"/>
    <property type="molecule type" value="Genomic_DNA"/>
</dbReference>
<evidence type="ECO:0000313" key="5">
    <source>
        <dbReference type="Proteomes" id="UP001595721"/>
    </source>
</evidence>
<evidence type="ECO:0000256" key="2">
    <source>
        <dbReference type="SAM" id="SignalP"/>
    </source>
</evidence>
<dbReference type="RefSeq" id="WP_374421740.1">
    <property type="nucleotide sequence ID" value="NZ_JBHRXJ010000001.1"/>
</dbReference>
<keyword evidence="5" id="KW-1185">Reference proteome</keyword>
<dbReference type="SUPFAM" id="SSF56925">
    <property type="entry name" value="OMPA-like"/>
    <property type="match status" value="1"/>
</dbReference>
<accession>A0ABV7R2S7</accession>
<dbReference type="Proteomes" id="UP001595721">
    <property type="component" value="Unassembled WGS sequence"/>
</dbReference>
<organism evidence="4 5">
    <name type="scientific">Paracoccus mangrovi</name>
    <dbReference type="NCBI Taxonomy" id="1715645"/>
    <lineage>
        <taxon>Bacteria</taxon>
        <taxon>Pseudomonadati</taxon>
        <taxon>Pseudomonadota</taxon>
        <taxon>Alphaproteobacteria</taxon>
        <taxon>Rhodobacterales</taxon>
        <taxon>Paracoccaceae</taxon>
        <taxon>Paracoccus</taxon>
    </lineage>
</organism>
<dbReference type="InterPro" id="IPR011250">
    <property type="entry name" value="OMP/PagP_B-barrel"/>
</dbReference>
<dbReference type="InterPro" id="IPR027385">
    <property type="entry name" value="Beta-barrel_OMP"/>
</dbReference>
<reference evidence="5" key="1">
    <citation type="journal article" date="2019" name="Int. J. Syst. Evol. Microbiol.">
        <title>The Global Catalogue of Microorganisms (GCM) 10K type strain sequencing project: providing services to taxonomists for standard genome sequencing and annotation.</title>
        <authorList>
            <consortium name="The Broad Institute Genomics Platform"/>
            <consortium name="The Broad Institute Genome Sequencing Center for Infectious Disease"/>
            <person name="Wu L."/>
            <person name="Ma J."/>
        </authorList>
    </citation>
    <scope>NUCLEOTIDE SEQUENCE [LARGE SCALE GENOMIC DNA]</scope>
    <source>
        <strain evidence="5">KCTC 42899</strain>
    </source>
</reference>